<dbReference type="AlphaFoldDB" id="A0A0C3D1E8"/>
<gene>
    <name evidence="1" type="ORF">SCLCIDRAFT_1221854</name>
</gene>
<reference evidence="2" key="2">
    <citation type="submission" date="2015-01" db="EMBL/GenBank/DDBJ databases">
        <title>Evolutionary Origins and Diversification of the Mycorrhizal Mutualists.</title>
        <authorList>
            <consortium name="DOE Joint Genome Institute"/>
            <consortium name="Mycorrhizal Genomics Consortium"/>
            <person name="Kohler A."/>
            <person name="Kuo A."/>
            <person name="Nagy L.G."/>
            <person name="Floudas D."/>
            <person name="Copeland A."/>
            <person name="Barry K.W."/>
            <person name="Cichocki N."/>
            <person name="Veneault-Fourrey C."/>
            <person name="LaButti K."/>
            <person name="Lindquist E.A."/>
            <person name="Lipzen A."/>
            <person name="Lundell T."/>
            <person name="Morin E."/>
            <person name="Murat C."/>
            <person name="Riley R."/>
            <person name="Ohm R."/>
            <person name="Sun H."/>
            <person name="Tunlid A."/>
            <person name="Henrissat B."/>
            <person name="Grigoriev I.V."/>
            <person name="Hibbett D.S."/>
            <person name="Martin F."/>
        </authorList>
    </citation>
    <scope>NUCLEOTIDE SEQUENCE [LARGE SCALE GENOMIC DNA]</scope>
    <source>
        <strain evidence="2">Foug A</strain>
    </source>
</reference>
<accession>A0A0C3D1E8</accession>
<protein>
    <submittedName>
        <fullName evidence="1">Uncharacterized protein</fullName>
    </submittedName>
</protein>
<evidence type="ECO:0000313" key="1">
    <source>
        <dbReference type="EMBL" id="KIM54635.1"/>
    </source>
</evidence>
<dbReference type="EMBL" id="KN822151">
    <property type="protein sequence ID" value="KIM54635.1"/>
    <property type="molecule type" value="Genomic_DNA"/>
</dbReference>
<organism evidence="1 2">
    <name type="scientific">Scleroderma citrinum Foug A</name>
    <dbReference type="NCBI Taxonomy" id="1036808"/>
    <lineage>
        <taxon>Eukaryota</taxon>
        <taxon>Fungi</taxon>
        <taxon>Dikarya</taxon>
        <taxon>Basidiomycota</taxon>
        <taxon>Agaricomycotina</taxon>
        <taxon>Agaricomycetes</taxon>
        <taxon>Agaricomycetidae</taxon>
        <taxon>Boletales</taxon>
        <taxon>Sclerodermatineae</taxon>
        <taxon>Sclerodermataceae</taxon>
        <taxon>Scleroderma</taxon>
    </lineage>
</organism>
<evidence type="ECO:0000313" key="2">
    <source>
        <dbReference type="Proteomes" id="UP000053989"/>
    </source>
</evidence>
<dbReference type="Proteomes" id="UP000053989">
    <property type="component" value="Unassembled WGS sequence"/>
</dbReference>
<reference evidence="1 2" key="1">
    <citation type="submission" date="2014-04" db="EMBL/GenBank/DDBJ databases">
        <authorList>
            <consortium name="DOE Joint Genome Institute"/>
            <person name="Kuo A."/>
            <person name="Kohler A."/>
            <person name="Nagy L.G."/>
            <person name="Floudas D."/>
            <person name="Copeland A."/>
            <person name="Barry K.W."/>
            <person name="Cichocki N."/>
            <person name="Veneault-Fourrey C."/>
            <person name="LaButti K."/>
            <person name="Lindquist E.A."/>
            <person name="Lipzen A."/>
            <person name="Lundell T."/>
            <person name="Morin E."/>
            <person name="Murat C."/>
            <person name="Sun H."/>
            <person name="Tunlid A."/>
            <person name="Henrissat B."/>
            <person name="Grigoriev I.V."/>
            <person name="Hibbett D.S."/>
            <person name="Martin F."/>
            <person name="Nordberg H.P."/>
            <person name="Cantor M.N."/>
            <person name="Hua S.X."/>
        </authorList>
    </citation>
    <scope>NUCLEOTIDE SEQUENCE [LARGE SCALE GENOMIC DNA]</scope>
    <source>
        <strain evidence="1 2">Foug A</strain>
    </source>
</reference>
<proteinExistence type="predicted"/>
<name>A0A0C3D1E8_9AGAM</name>
<sequence>MVYLINIRNDPISYTRQEHVLLFLDIRDKIYEKCDKRHGNSLQVPIGQREQGMD</sequence>
<dbReference type="InParanoid" id="A0A0C3D1E8"/>
<dbReference type="HOGENOM" id="CLU_3051707_0_0_1"/>
<keyword evidence="2" id="KW-1185">Reference proteome</keyword>